<dbReference type="AlphaFoldDB" id="A0A0W0SV89"/>
<dbReference type="PANTHER" id="PTHR18895">
    <property type="entry name" value="HEMK METHYLTRANSFERASE"/>
    <property type="match status" value="1"/>
</dbReference>
<dbReference type="GO" id="GO:0003676">
    <property type="term" value="F:nucleic acid binding"/>
    <property type="evidence" value="ECO:0007669"/>
    <property type="project" value="InterPro"/>
</dbReference>
<dbReference type="OrthoDB" id="9800643at2"/>
<dbReference type="RefSeq" id="WP_083500771.1">
    <property type="nucleotide sequence ID" value="NZ_CAAAHU010000017.1"/>
</dbReference>
<feature type="binding site" evidence="5">
    <location>
        <begin position="120"/>
        <end position="124"/>
    </location>
    <ligand>
        <name>S-adenosyl-L-methionine</name>
        <dbReference type="ChEBI" id="CHEBI:59789"/>
    </ligand>
</feature>
<evidence type="ECO:0000256" key="5">
    <source>
        <dbReference type="HAMAP-Rule" id="MF_02126"/>
    </source>
</evidence>
<dbReference type="GO" id="GO:0102559">
    <property type="term" value="F:peptide chain release factor N(5)-glutamine methyltransferase activity"/>
    <property type="evidence" value="ECO:0007669"/>
    <property type="project" value="UniProtKB-EC"/>
</dbReference>
<evidence type="ECO:0000313" key="9">
    <source>
        <dbReference type="Proteomes" id="UP000054742"/>
    </source>
</evidence>
<organism evidence="8 9">
    <name type="scientific">Legionella brunensis</name>
    <dbReference type="NCBI Taxonomy" id="29422"/>
    <lineage>
        <taxon>Bacteria</taxon>
        <taxon>Pseudomonadati</taxon>
        <taxon>Pseudomonadota</taxon>
        <taxon>Gammaproteobacteria</taxon>
        <taxon>Legionellales</taxon>
        <taxon>Legionellaceae</taxon>
        <taxon>Legionella</taxon>
    </lineage>
</organism>
<dbReference type="InterPro" id="IPR040758">
    <property type="entry name" value="PrmC_N"/>
</dbReference>
<evidence type="ECO:0000256" key="4">
    <source>
        <dbReference type="ARBA" id="ARBA00048391"/>
    </source>
</evidence>
<dbReference type="InterPro" id="IPR002052">
    <property type="entry name" value="DNA_methylase_N6_adenine_CS"/>
</dbReference>
<dbReference type="HAMAP" id="MF_02126">
    <property type="entry name" value="RF_methyltr_PrmC"/>
    <property type="match status" value="1"/>
</dbReference>
<dbReference type="PANTHER" id="PTHR18895:SF74">
    <property type="entry name" value="MTRF1L RELEASE FACTOR GLUTAMINE METHYLTRANSFERASE"/>
    <property type="match status" value="1"/>
</dbReference>
<feature type="binding site" evidence="5">
    <location>
        <begin position="187"/>
        <end position="190"/>
    </location>
    <ligand>
        <name>substrate</name>
    </ligand>
</feature>
<comment type="function">
    <text evidence="5">Methylates the class 1 translation termination release factors RF1/PrfA and RF2/PrfB on the glutamine residue of the universally conserved GGQ motif.</text>
</comment>
<dbReference type="PATRIC" id="fig|29422.6.peg.19"/>
<name>A0A0W0SV89_9GAMM</name>
<dbReference type="SUPFAM" id="SSF53335">
    <property type="entry name" value="S-adenosyl-L-methionine-dependent methyltransferases"/>
    <property type="match status" value="1"/>
</dbReference>
<gene>
    <name evidence="8" type="primary">hemK</name>
    <name evidence="5" type="synonym">prmC</name>
    <name evidence="8" type="ORF">Lbru_0019</name>
</gene>
<protein>
    <recommendedName>
        <fullName evidence="5">Release factor glutamine methyltransferase</fullName>
        <shortName evidence="5">RF MTase</shortName>
        <ecNumber evidence="5">2.1.1.297</ecNumber>
    </recommendedName>
    <alternativeName>
        <fullName evidence="5">N5-glutamine methyltransferase PrmC</fullName>
    </alternativeName>
    <alternativeName>
        <fullName evidence="5">Protein-(glutamine-N5) MTase PrmC</fullName>
    </alternativeName>
    <alternativeName>
        <fullName evidence="5">Protein-glutamine N-methyltransferase PrmC</fullName>
    </alternativeName>
</protein>
<comment type="caution">
    <text evidence="8">The sequence shown here is derived from an EMBL/GenBank/DDBJ whole genome shotgun (WGS) entry which is preliminary data.</text>
</comment>
<feature type="binding site" evidence="5">
    <location>
        <position position="143"/>
    </location>
    <ligand>
        <name>S-adenosyl-L-methionine</name>
        <dbReference type="ChEBI" id="CHEBI:59789"/>
    </ligand>
</feature>
<comment type="similarity">
    <text evidence="5">Belongs to the protein N5-glutamine methyltransferase family. PrmC subfamily.</text>
</comment>
<dbReference type="NCBIfam" id="TIGR03534">
    <property type="entry name" value="RF_mod_PrmC"/>
    <property type="match status" value="1"/>
</dbReference>
<proteinExistence type="inferred from homology"/>
<dbReference type="FunFam" id="3.40.50.150:FF:000053">
    <property type="entry name" value="Release factor glutamine methyltransferase"/>
    <property type="match status" value="1"/>
</dbReference>
<feature type="binding site" evidence="5">
    <location>
        <position position="187"/>
    </location>
    <ligand>
        <name>S-adenosyl-L-methionine</name>
        <dbReference type="ChEBI" id="CHEBI:59789"/>
    </ligand>
</feature>
<dbReference type="InterPro" id="IPR007848">
    <property type="entry name" value="Small_mtfrase_dom"/>
</dbReference>
<evidence type="ECO:0000313" key="8">
    <source>
        <dbReference type="EMBL" id="KTC87201.1"/>
    </source>
</evidence>
<sequence>MMEIKGALEYASAQLMSHSSSARLDAEVLLAHVLVKNRSFLYANPEAKLTHAQWQTFQRLVHQRLEGVPIAYLVGSREFWSLPLKVCEDTLIPRPETELLVELTLTLLTVNTKAHILDLGTGSGAIALACASERPQWQIMACDCSQGALQTAEENAARLGLTNVSFYHSNWFEKITSKELFDAIVANPPYIAANDPHLKEGDVRFEPQLALVSGEDGLNALKHIIKHSLAWLKPGGILLLEHGFDQKSAVTSMLNDYGYMEIQCWQDCQGNDRVTGGKRINS</sequence>
<dbReference type="InterPro" id="IPR029063">
    <property type="entry name" value="SAM-dependent_MTases_sf"/>
</dbReference>
<dbReference type="GO" id="GO:0032259">
    <property type="term" value="P:methylation"/>
    <property type="evidence" value="ECO:0007669"/>
    <property type="project" value="UniProtKB-KW"/>
</dbReference>
<keyword evidence="9" id="KW-1185">Reference proteome</keyword>
<evidence type="ECO:0000256" key="2">
    <source>
        <dbReference type="ARBA" id="ARBA00022679"/>
    </source>
</evidence>
<dbReference type="FunFam" id="1.10.8.10:FF:000032">
    <property type="entry name" value="Release factor glutamine methyltransferase"/>
    <property type="match status" value="1"/>
</dbReference>
<dbReference type="STRING" id="29422.Lbru_0019"/>
<dbReference type="Gene3D" id="3.40.50.150">
    <property type="entry name" value="Vaccinia Virus protein VP39"/>
    <property type="match status" value="1"/>
</dbReference>
<dbReference type="Pfam" id="PF17827">
    <property type="entry name" value="PrmC_N"/>
    <property type="match status" value="1"/>
</dbReference>
<keyword evidence="3 5" id="KW-0949">S-adenosyl-L-methionine</keyword>
<dbReference type="InterPro" id="IPR019874">
    <property type="entry name" value="RF_methyltr_PrmC"/>
</dbReference>
<evidence type="ECO:0000256" key="3">
    <source>
        <dbReference type="ARBA" id="ARBA00022691"/>
    </source>
</evidence>
<dbReference type="NCBIfam" id="TIGR00536">
    <property type="entry name" value="hemK_fam"/>
    <property type="match status" value="1"/>
</dbReference>
<dbReference type="PROSITE" id="PS00092">
    <property type="entry name" value="N6_MTASE"/>
    <property type="match status" value="1"/>
</dbReference>
<evidence type="ECO:0000259" key="7">
    <source>
        <dbReference type="Pfam" id="PF17827"/>
    </source>
</evidence>
<keyword evidence="2 5" id="KW-0808">Transferase</keyword>
<dbReference type="EMBL" id="LNXV01000001">
    <property type="protein sequence ID" value="KTC87201.1"/>
    <property type="molecule type" value="Genomic_DNA"/>
</dbReference>
<evidence type="ECO:0000259" key="6">
    <source>
        <dbReference type="Pfam" id="PF05175"/>
    </source>
</evidence>
<evidence type="ECO:0000256" key="1">
    <source>
        <dbReference type="ARBA" id="ARBA00022603"/>
    </source>
</evidence>
<feature type="binding site" evidence="5">
    <location>
        <position position="171"/>
    </location>
    <ligand>
        <name>S-adenosyl-L-methionine</name>
        <dbReference type="ChEBI" id="CHEBI:59789"/>
    </ligand>
</feature>
<keyword evidence="1 5" id="KW-0489">Methyltransferase</keyword>
<dbReference type="CDD" id="cd02440">
    <property type="entry name" value="AdoMet_MTases"/>
    <property type="match status" value="1"/>
</dbReference>
<dbReference type="InterPro" id="IPR050320">
    <property type="entry name" value="N5-glutamine_MTase"/>
</dbReference>
<feature type="domain" description="Release factor glutamine methyltransferase N-terminal" evidence="7">
    <location>
        <begin position="7"/>
        <end position="75"/>
    </location>
</feature>
<dbReference type="Pfam" id="PF05175">
    <property type="entry name" value="MTS"/>
    <property type="match status" value="1"/>
</dbReference>
<accession>A0A0W0SV89</accession>
<reference evidence="8 9" key="1">
    <citation type="submission" date="2015-11" db="EMBL/GenBank/DDBJ databases">
        <title>Genomic analysis of 38 Legionella species identifies large and diverse effector repertoires.</title>
        <authorList>
            <person name="Burstein D."/>
            <person name="Amaro F."/>
            <person name="Zusman T."/>
            <person name="Lifshitz Z."/>
            <person name="Cohen O."/>
            <person name="Gilbert J.A."/>
            <person name="Pupko T."/>
            <person name="Shuman H.A."/>
            <person name="Segal G."/>
        </authorList>
    </citation>
    <scope>NUCLEOTIDE SEQUENCE [LARGE SCALE GENOMIC DNA]</scope>
    <source>
        <strain evidence="8 9">ATCC 43878</strain>
    </source>
</reference>
<feature type="domain" description="Methyltransferase small" evidence="6">
    <location>
        <begin position="103"/>
        <end position="194"/>
    </location>
</feature>
<comment type="catalytic activity">
    <reaction evidence="4 5">
        <text>L-glutaminyl-[peptide chain release factor] + S-adenosyl-L-methionine = N(5)-methyl-L-glutaminyl-[peptide chain release factor] + S-adenosyl-L-homocysteine + H(+)</text>
        <dbReference type="Rhea" id="RHEA:42896"/>
        <dbReference type="Rhea" id="RHEA-COMP:10271"/>
        <dbReference type="Rhea" id="RHEA-COMP:10272"/>
        <dbReference type="ChEBI" id="CHEBI:15378"/>
        <dbReference type="ChEBI" id="CHEBI:30011"/>
        <dbReference type="ChEBI" id="CHEBI:57856"/>
        <dbReference type="ChEBI" id="CHEBI:59789"/>
        <dbReference type="ChEBI" id="CHEBI:61891"/>
        <dbReference type="EC" id="2.1.1.297"/>
    </reaction>
</comment>
<dbReference type="Proteomes" id="UP000054742">
    <property type="component" value="Unassembled WGS sequence"/>
</dbReference>
<dbReference type="InterPro" id="IPR004556">
    <property type="entry name" value="HemK-like"/>
</dbReference>
<dbReference type="EC" id="2.1.1.297" evidence="5"/>
<dbReference type="Gene3D" id="1.10.8.10">
    <property type="entry name" value="DNA helicase RuvA subunit, C-terminal domain"/>
    <property type="match status" value="1"/>
</dbReference>